<keyword evidence="2" id="KW-0812">Transmembrane</keyword>
<organism evidence="3 4">
    <name type="scientific">Ammonicoccus fulvus</name>
    <dbReference type="NCBI Taxonomy" id="3138240"/>
    <lineage>
        <taxon>Bacteria</taxon>
        <taxon>Bacillati</taxon>
        <taxon>Actinomycetota</taxon>
        <taxon>Actinomycetes</taxon>
        <taxon>Propionibacteriales</taxon>
        <taxon>Propionibacteriaceae</taxon>
        <taxon>Ammonicoccus</taxon>
    </lineage>
</organism>
<proteinExistence type="predicted"/>
<feature type="transmembrane region" description="Helical" evidence="2">
    <location>
        <begin position="84"/>
        <end position="104"/>
    </location>
</feature>
<gene>
    <name evidence="3" type="ORF">AADG42_08830</name>
</gene>
<dbReference type="Proteomes" id="UP001442841">
    <property type="component" value="Chromosome"/>
</dbReference>
<evidence type="ECO:0000256" key="1">
    <source>
        <dbReference type="SAM" id="MobiDB-lite"/>
    </source>
</evidence>
<accession>A0ABZ3FRL5</accession>
<reference evidence="3 4" key="1">
    <citation type="submission" date="2024-04" db="EMBL/GenBank/DDBJ databases">
        <title>Isolation of an actinomycete strain from pig manure.</title>
        <authorList>
            <person name="Gong T."/>
            <person name="Yu Z."/>
            <person name="An M."/>
            <person name="Wei C."/>
            <person name="Yang W."/>
            <person name="Liu L."/>
        </authorList>
    </citation>
    <scope>NUCLEOTIDE SEQUENCE [LARGE SCALE GENOMIC DNA]</scope>
    <source>
        <strain evidence="3 4">ZF39</strain>
    </source>
</reference>
<protein>
    <submittedName>
        <fullName evidence="3">Uncharacterized protein</fullName>
    </submittedName>
</protein>
<keyword evidence="2" id="KW-0472">Membrane</keyword>
<evidence type="ECO:0000313" key="4">
    <source>
        <dbReference type="Proteomes" id="UP001442841"/>
    </source>
</evidence>
<keyword evidence="4" id="KW-1185">Reference proteome</keyword>
<sequence length="109" mass="12246">MAQSRDVDQTPSHSPAQQPPVAEPVAQSTPMPQPLALRPSTRRRFEPFSDLDLNGRVPSRVRPAIGEWGPADLPSTNRKRWVRLFTPIIFVVVLGVLVGLAFYFGQFFY</sequence>
<evidence type="ECO:0000313" key="3">
    <source>
        <dbReference type="EMBL" id="XAN07390.1"/>
    </source>
</evidence>
<feature type="region of interest" description="Disordered" evidence="1">
    <location>
        <begin position="1"/>
        <end position="41"/>
    </location>
</feature>
<dbReference type="RefSeq" id="WP_425308847.1">
    <property type="nucleotide sequence ID" value="NZ_CP154795.1"/>
</dbReference>
<evidence type="ECO:0000256" key="2">
    <source>
        <dbReference type="SAM" id="Phobius"/>
    </source>
</evidence>
<dbReference type="EMBL" id="CP154795">
    <property type="protein sequence ID" value="XAN07390.1"/>
    <property type="molecule type" value="Genomic_DNA"/>
</dbReference>
<name>A0ABZ3FRL5_9ACTN</name>
<keyword evidence="2" id="KW-1133">Transmembrane helix</keyword>